<gene>
    <name evidence="2" type="ORF">AWT59_1585</name>
</gene>
<proteinExistence type="predicted"/>
<name>A0A139BTH6_9PROT</name>
<feature type="domain" description="PPM-type phosphatase" evidence="1">
    <location>
        <begin position="2"/>
        <end position="244"/>
    </location>
</feature>
<dbReference type="Gene3D" id="3.60.40.10">
    <property type="entry name" value="PPM-type phosphatase domain"/>
    <property type="match status" value="1"/>
</dbReference>
<dbReference type="SMART" id="SM00331">
    <property type="entry name" value="PP2C_SIG"/>
    <property type="match status" value="1"/>
</dbReference>
<dbReference type="SUPFAM" id="SSF81606">
    <property type="entry name" value="PP2C-like"/>
    <property type="match status" value="1"/>
</dbReference>
<dbReference type="SMART" id="SM00332">
    <property type="entry name" value="PP2Cc"/>
    <property type="match status" value="1"/>
</dbReference>
<dbReference type="AlphaFoldDB" id="A0A139BTH6"/>
<dbReference type="Pfam" id="PF13672">
    <property type="entry name" value="PP2C_2"/>
    <property type="match status" value="1"/>
</dbReference>
<reference evidence="2 3" key="2">
    <citation type="submission" date="2016-03" db="EMBL/GenBank/DDBJ databases">
        <title>New uncultured bacterium of the family Gallionellaceae from acid mine drainage: description and reconstruction of genome based on metagenomic analysis of microbial community.</title>
        <authorList>
            <person name="Kadnikov V."/>
            <person name="Ivasenko D."/>
            <person name="Beletsky A."/>
            <person name="Mardanov A."/>
            <person name="Danilova E."/>
            <person name="Pimenov N."/>
            <person name="Karnachuk O."/>
            <person name="Ravin N."/>
        </authorList>
    </citation>
    <scope>NUCLEOTIDE SEQUENCE [LARGE SCALE GENOMIC DNA]</scope>
    <source>
        <strain evidence="2">ShG14-8</strain>
    </source>
</reference>
<dbReference type="PROSITE" id="PS51746">
    <property type="entry name" value="PPM_2"/>
    <property type="match status" value="1"/>
</dbReference>
<dbReference type="PANTHER" id="PTHR13832:SF827">
    <property type="entry name" value="PROTEIN PHOSPHATASE 1L"/>
    <property type="match status" value="1"/>
</dbReference>
<dbReference type="InterPro" id="IPR036457">
    <property type="entry name" value="PPM-type-like_dom_sf"/>
</dbReference>
<sequence>MNFSVHQASHIGNRKFNQDRVAYAYSNDALLLVLADGMGGHLHGEMAASLAIETFVESFGRDAQPRIANPERFISDAMSHAHERIMRLPHDRDMGGFPGTTCVAALIQEGRMYWGHAGDSRVYLLRNGEVLVRTYDHSVVHQWVEAGLISAEEALTHPQRNQITNCIGGLEDTFYVEMGKPVALQPGDVVLLGSDGLWAPFSERELIAAFSSNPVAEVLDGLVLLAMERGEGHSDNITGLAVRWGSGEAAHETAEPVSHVLEIS</sequence>
<dbReference type="InterPro" id="IPR015655">
    <property type="entry name" value="PP2C"/>
</dbReference>
<dbReference type="PANTHER" id="PTHR13832">
    <property type="entry name" value="PROTEIN PHOSPHATASE 2C"/>
    <property type="match status" value="1"/>
</dbReference>
<comment type="caution">
    <text evidence="2">The sequence shown here is derived from an EMBL/GenBank/DDBJ whole genome shotgun (WGS) entry which is preliminary data.</text>
</comment>
<dbReference type="EMBL" id="LSLI01000035">
    <property type="protein sequence ID" value="KXS32271.1"/>
    <property type="molecule type" value="Genomic_DNA"/>
</dbReference>
<evidence type="ECO:0000313" key="2">
    <source>
        <dbReference type="EMBL" id="KXS32271.1"/>
    </source>
</evidence>
<dbReference type="CDD" id="cd00143">
    <property type="entry name" value="PP2Cc"/>
    <property type="match status" value="1"/>
</dbReference>
<dbReference type="InterPro" id="IPR001932">
    <property type="entry name" value="PPM-type_phosphatase-like_dom"/>
</dbReference>
<organism evidence="2 3">
    <name type="scientific">Candidatus Gallionella acididurans</name>
    <dbReference type="NCBI Taxonomy" id="1796491"/>
    <lineage>
        <taxon>Bacteria</taxon>
        <taxon>Pseudomonadati</taxon>
        <taxon>Pseudomonadota</taxon>
        <taxon>Betaproteobacteria</taxon>
        <taxon>Nitrosomonadales</taxon>
        <taxon>Gallionellaceae</taxon>
        <taxon>Gallionella</taxon>
    </lineage>
</organism>
<dbReference type="GO" id="GO:0004722">
    <property type="term" value="F:protein serine/threonine phosphatase activity"/>
    <property type="evidence" value="ECO:0007669"/>
    <property type="project" value="InterPro"/>
</dbReference>
<dbReference type="Proteomes" id="UP000070578">
    <property type="component" value="Unassembled WGS sequence"/>
</dbReference>
<protein>
    <recommendedName>
        <fullName evidence="1">PPM-type phosphatase domain-containing protein</fullName>
    </recommendedName>
</protein>
<evidence type="ECO:0000259" key="1">
    <source>
        <dbReference type="PROSITE" id="PS51746"/>
    </source>
</evidence>
<accession>A0A139BTH6</accession>
<reference evidence="2 3" key="1">
    <citation type="submission" date="2016-02" db="EMBL/GenBank/DDBJ databases">
        <authorList>
            <person name="Wen L."/>
            <person name="He K."/>
            <person name="Yang H."/>
        </authorList>
    </citation>
    <scope>NUCLEOTIDE SEQUENCE [LARGE SCALE GENOMIC DNA]</scope>
    <source>
        <strain evidence="2">ShG14-8</strain>
    </source>
</reference>
<evidence type="ECO:0000313" key="3">
    <source>
        <dbReference type="Proteomes" id="UP000070578"/>
    </source>
</evidence>